<evidence type="ECO:0000256" key="2">
    <source>
        <dbReference type="ARBA" id="ARBA00006735"/>
    </source>
</evidence>
<dbReference type="GO" id="GO:0032190">
    <property type="term" value="F:acrosin binding"/>
    <property type="evidence" value="ECO:0007669"/>
    <property type="project" value="TreeGrafter"/>
</dbReference>
<dbReference type="GO" id="GO:0035803">
    <property type="term" value="P:egg coat formation"/>
    <property type="evidence" value="ECO:0007669"/>
    <property type="project" value="UniProtKB-UniRule"/>
</dbReference>
<keyword evidence="12 14" id="KW-1015">Disulfide bond</keyword>
<comment type="subcellular location">
    <subcellularLocation>
        <location evidence="1">Secreted</location>
        <location evidence="1">Extracellular space</location>
        <location evidence="1">Extracellular matrix</location>
    </subcellularLocation>
    <subcellularLocation>
        <location evidence="14">Zona pellucida</location>
    </subcellularLocation>
    <subcellularLocation>
        <location evidence="14">Cell membrane</location>
        <topology evidence="14">Single-pass type I membrane protein</topology>
    </subcellularLocation>
</comment>
<dbReference type="GO" id="GO:2000344">
    <property type="term" value="P:positive regulation of acrosome reaction"/>
    <property type="evidence" value="ECO:0007669"/>
    <property type="project" value="UniProtKB-UniRule"/>
</dbReference>
<dbReference type="Pfam" id="PF23344">
    <property type="entry name" value="ZP-N"/>
    <property type="match status" value="1"/>
</dbReference>
<evidence type="ECO:0000256" key="4">
    <source>
        <dbReference type="ARBA" id="ARBA00022475"/>
    </source>
</evidence>
<keyword evidence="6 14" id="KW-0272">Extracellular matrix</keyword>
<organism evidence="16 17">
    <name type="scientific">Hippocampus comes</name>
    <name type="common">Tiger tail seahorse</name>
    <dbReference type="NCBI Taxonomy" id="109280"/>
    <lineage>
        <taxon>Eukaryota</taxon>
        <taxon>Metazoa</taxon>
        <taxon>Chordata</taxon>
        <taxon>Craniata</taxon>
        <taxon>Vertebrata</taxon>
        <taxon>Euteleostomi</taxon>
        <taxon>Actinopterygii</taxon>
        <taxon>Neopterygii</taxon>
        <taxon>Teleostei</taxon>
        <taxon>Neoteleostei</taxon>
        <taxon>Acanthomorphata</taxon>
        <taxon>Syngnathiaria</taxon>
        <taxon>Syngnathiformes</taxon>
        <taxon>Syngnathoidei</taxon>
        <taxon>Syngnathidae</taxon>
        <taxon>Hippocampus</taxon>
    </lineage>
</organism>
<dbReference type="InterPro" id="IPR042235">
    <property type="entry name" value="ZP-C_dom"/>
</dbReference>
<dbReference type="Pfam" id="PF00100">
    <property type="entry name" value="Zona_pellucida"/>
    <property type="match status" value="1"/>
</dbReference>
<evidence type="ECO:0000256" key="14">
    <source>
        <dbReference type="RuleBase" id="RU367066"/>
    </source>
</evidence>
<keyword evidence="11" id="KW-0472">Membrane</keyword>
<dbReference type="FunFam" id="2.60.40.4100:FF:000002">
    <property type="entry name" value="Zona pellucida sperm-binding protein 3"/>
    <property type="match status" value="1"/>
</dbReference>
<keyword evidence="9 14" id="KW-0732">Signal</keyword>
<evidence type="ECO:0000256" key="10">
    <source>
        <dbReference type="ARBA" id="ARBA00022989"/>
    </source>
</evidence>
<evidence type="ECO:0000256" key="12">
    <source>
        <dbReference type="ARBA" id="ARBA00023157"/>
    </source>
</evidence>
<dbReference type="PANTHER" id="PTHR11576">
    <property type="entry name" value="ZONA PELLUCIDA SPERM-BINDING PROTEIN 3"/>
    <property type="match status" value="1"/>
</dbReference>
<dbReference type="InterPro" id="IPR001507">
    <property type="entry name" value="ZP_dom"/>
</dbReference>
<dbReference type="Gene3D" id="2.60.40.4100">
    <property type="entry name" value="Zona pellucida, ZP-C domain"/>
    <property type="match status" value="1"/>
</dbReference>
<reference evidence="16" key="2">
    <citation type="submission" date="2025-09" db="UniProtKB">
        <authorList>
            <consortium name="Ensembl"/>
        </authorList>
    </citation>
    <scope>IDENTIFICATION</scope>
</reference>
<name>A0A3Q3DR38_HIPCM</name>
<feature type="domain" description="ZP" evidence="15">
    <location>
        <begin position="54"/>
        <end position="315"/>
    </location>
</feature>
<comment type="similarity">
    <text evidence="2 14">Belongs to the ZP domain family. ZPC subfamily.</text>
</comment>
<dbReference type="GeneTree" id="ENSGT01030000234567"/>
<keyword evidence="5 14" id="KW-0964">Secreted</keyword>
<proteinExistence type="inferred from homology"/>
<evidence type="ECO:0000256" key="11">
    <source>
        <dbReference type="ARBA" id="ARBA00023136"/>
    </source>
</evidence>
<evidence type="ECO:0000256" key="9">
    <source>
        <dbReference type="ARBA" id="ARBA00022729"/>
    </source>
</evidence>
<dbReference type="GO" id="GO:0035805">
    <property type="term" value="C:egg coat"/>
    <property type="evidence" value="ECO:0007669"/>
    <property type="project" value="UniProtKB-SubCell"/>
</dbReference>
<evidence type="ECO:0000256" key="7">
    <source>
        <dbReference type="ARBA" id="ARBA00022685"/>
    </source>
</evidence>
<feature type="signal peptide" evidence="14">
    <location>
        <begin position="1"/>
        <end position="18"/>
    </location>
</feature>
<evidence type="ECO:0000313" key="16">
    <source>
        <dbReference type="Ensembl" id="ENSHCOP00000018390.1"/>
    </source>
</evidence>
<dbReference type="PANTHER" id="PTHR11576:SF2">
    <property type="entry name" value="ZONA PELLUCIDA SPERM-BINDING PROTEIN 3"/>
    <property type="match status" value="1"/>
</dbReference>
<dbReference type="Proteomes" id="UP000264820">
    <property type="component" value="Unplaced"/>
</dbReference>
<feature type="chain" id="PRO_5025716871" description="Zona pellucida sperm-binding protein 3" evidence="14">
    <location>
        <begin position="19"/>
        <end position="456"/>
    </location>
</feature>
<keyword evidence="10" id="KW-1133">Transmembrane helix</keyword>
<evidence type="ECO:0000256" key="6">
    <source>
        <dbReference type="ARBA" id="ARBA00022530"/>
    </source>
</evidence>
<dbReference type="AlphaFoldDB" id="A0A3Q3DR38"/>
<comment type="function">
    <text evidence="14">Component of the zona pellucida, an extracellular matrix surrounding oocytes which mediates sperm binding, induction of the acrosome reaction and prevents post-fertilization polyspermy. The zona pellucida is composed of 3 to 4 glycoproteins, ZP1, ZP2, ZP3, and ZP4. ZP3 is essential for sperm binding and zona matrix formation.</text>
</comment>
<evidence type="ECO:0000256" key="8">
    <source>
        <dbReference type="ARBA" id="ARBA00022692"/>
    </source>
</evidence>
<comment type="domain">
    <text evidence="14">The ZP domain is involved in the polymerization of the ZP proteins to form the zona pellucida.</text>
</comment>
<keyword evidence="17" id="KW-1185">Reference proteome</keyword>
<dbReference type="GO" id="GO:0005886">
    <property type="term" value="C:plasma membrane"/>
    <property type="evidence" value="ECO:0007669"/>
    <property type="project" value="UniProtKB-SubCell"/>
</dbReference>
<keyword evidence="13" id="KW-0325">Glycoprotein</keyword>
<dbReference type="PROSITE" id="PS51034">
    <property type="entry name" value="ZP_2"/>
    <property type="match status" value="1"/>
</dbReference>
<dbReference type="Gene3D" id="2.60.40.3210">
    <property type="entry name" value="Zona pellucida, ZP-N domain"/>
    <property type="match status" value="1"/>
</dbReference>
<protein>
    <recommendedName>
        <fullName evidence="3 14">Zona pellucida sperm-binding protein 3</fullName>
    </recommendedName>
</protein>
<dbReference type="FunFam" id="2.60.40.3210:FF:000001">
    <property type="entry name" value="Zona pellucida sperm-binding protein 3"/>
    <property type="match status" value="1"/>
</dbReference>
<dbReference type="InterPro" id="IPR055355">
    <property type="entry name" value="ZP-C"/>
</dbReference>
<evidence type="ECO:0000313" key="17">
    <source>
        <dbReference type="Proteomes" id="UP000264820"/>
    </source>
</evidence>
<evidence type="ECO:0000256" key="1">
    <source>
        <dbReference type="ARBA" id="ARBA00004498"/>
    </source>
</evidence>
<comment type="PTM">
    <text evidence="14">Proteolytically cleaved before the transmembrane segment to yield the secreted ectodomain incorporated in the zona pellucida.</text>
</comment>
<keyword evidence="8" id="KW-0812">Transmembrane</keyword>
<dbReference type="STRING" id="109280.ENSHCOP00000018390"/>
<dbReference type="GO" id="GO:0007339">
    <property type="term" value="P:binding of sperm to zona pellucida"/>
    <property type="evidence" value="ECO:0007669"/>
    <property type="project" value="UniProtKB-UniRule"/>
</dbReference>
<evidence type="ECO:0000259" key="15">
    <source>
        <dbReference type="PROSITE" id="PS51034"/>
    </source>
</evidence>
<reference evidence="16" key="1">
    <citation type="submission" date="2025-08" db="UniProtKB">
        <authorList>
            <consortium name="Ensembl"/>
        </authorList>
    </citation>
    <scope>IDENTIFICATION</scope>
</reference>
<sequence length="456" mass="51045">MAALLLVLFLSSVTHSLASRDLPLAKQSLAAYPHKDPERAPVDKRQPLNTVQVTCHPDSLEILIQADLFGVGVPVHNYEVRLGVERDNGPCGAEPSSDREYRILVGLLDCGTKYWMTDVSLVYTNLLIYTPAPSPDGLIRMDGAVVPIECHYARRYSLSSSSLTPTWIPFISTQAAVETLDFKLRIMTNDWQYERGANVYFLGEPIFIEASVRVGHHVGLRVFLNTCVATLQPDIHSLPRYVFIENGGLLDSKLQPSKSRFLVRTQDDKLQLVIDAFRFYDEDRGELYISCLMNAVPAHDTEAPNKACTFVKGRWRSADGNDYLCGYCHSDTGQHPSKAAKFGPRGFSKQAERESHWRSRLPANGWEQQAKVGPMLVLPEQKSWTIPDEELPPVLKKISRPALYGSQWMSGLNYLKDPDKGLIPGLFTEDLDDDLDHVPLVDPTSEMPLKGIPDIL</sequence>
<dbReference type="SMART" id="SM00241">
    <property type="entry name" value="ZP"/>
    <property type="match status" value="1"/>
</dbReference>
<dbReference type="InterPro" id="IPR055356">
    <property type="entry name" value="ZP-N"/>
</dbReference>
<dbReference type="GO" id="GO:0035804">
    <property type="term" value="F:structural constituent of egg coat"/>
    <property type="evidence" value="ECO:0007669"/>
    <property type="project" value="UniProtKB-UniRule"/>
</dbReference>
<dbReference type="Ensembl" id="ENSHCOT00000011375.1">
    <property type="protein sequence ID" value="ENSHCOP00000018390.1"/>
    <property type="gene ID" value="ENSHCOG00000002901.1"/>
</dbReference>
<evidence type="ECO:0000256" key="5">
    <source>
        <dbReference type="ARBA" id="ARBA00022525"/>
    </source>
</evidence>
<keyword evidence="4 14" id="KW-1003">Cell membrane</keyword>
<keyword evidence="7 14" id="KW-0165">Cleavage on pair of basic residues</keyword>
<evidence type="ECO:0000256" key="3">
    <source>
        <dbReference type="ARBA" id="ARBA00017980"/>
    </source>
</evidence>
<accession>A0A3Q3DR38</accession>
<evidence type="ECO:0000256" key="13">
    <source>
        <dbReference type="ARBA" id="ARBA00023180"/>
    </source>
</evidence>
<dbReference type="OMA" id="YERKYGV"/>